<keyword evidence="2" id="KW-1185">Reference proteome</keyword>
<gene>
    <name evidence="1" type="ORF">SAMN04488105_10770</name>
</gene>
<accession>A0A1G7FH59</accession>
<organism evidence="1 2">
    <name type="scientific">Salipiger thiooxidans</name>
    <dbReference type="NCBI Taxonomy" id="282683"/>
    <lineage>
        <taxon>Bacteria</taxon>
        <taxon>Pseudomonadati</taxon>
        <taxon>Pseudomonadota</taxon>
        <taxon>Alphaproteobacteria</taxon>
        <taxon>Rhodobacterales</taxon>
        <taxon>Roseobacteraceae</taxon>
        <taxon>Salipiger</taxon>
    </lineage>
</organism>
<dbReference type="AlphaFoldDB" id="A0A1G7FH59"/>
<proteinExistence type="predicted"/>
<name>A0A1G7FH59_9RHOB</name>
<protein>
    <recommendedName>
        <fullName evidence="3">Transposase IS116/IS110/IS902 family protein</fullName>
    </recommendedName>
</protein>
<evidence type="ECO:0000313" key="2">
    <source>
        <dbReference type="Proteomes" id="UP000198994"/>
    </source>
</evidence>
<dbReference type="Proteomes" id="UP000198994">
    <property type="component" value="Unassembled WGS sequence"/>
</dbReference>
<evidence type="ECO:0008006" key="3">
    <source>
        <dbReference type="Google" id="ProtNLM"/>
    </source>
</evidence>
<reference evidence="2" key="1">
    <citation type="submission" date="2016-10" db="EMBL/GenBank/DDBJ databases">
        <authorList>
            <person name="Varghese N."/>
            <person name="Submissions S."/>
        </authorList>
    </citation>
    <scope>NUCLEOTIDE SEQUENCE [LARGE SCALE GENOMIC DNA]</scope>
    <source>
        <strain evidence="2">DSM 10146</strain>
    </source>
</reference>
<sequence length="156" mass="17348">MTPDPRTRTIAPGKGNANVERPALRPEEDYQYVVRHLRRLCLNRIARLGAEIEKLDKRIIAATKENGVARRRQTMPVIGPVCAMAITGFASDMHEFRRERDMPAFAAERIMDVEIDARAGAAKGVPSPLREDQGDGYRDTRAGRIALEIPKLGKGS</sequence>
<evidence type="ECO:0000313" key="1">
    <source>
        <dbReference type="EMBL" id="SDE75221.1"/>
    </source>
</evidence>
<dbReference type="EMBL" id="FNAV01000007">
    <property type="protein sequence ID" value="SDE75221.1"/>
    <property type="molecule type" value="Genomic_DNA"/>
</dbReference>
<dbReference type="STRING" id="282683.SAMN04488105_10770"/>